<dbReference type="PANTHER" id="PTHR46849:SF1">
    <property type="entry name" value="RCC1 DOMAIN-CONTAINING PROTEIN 1"/>
    <property type="match status" value="1"/>
</dbReference>
<dbReference type="Pfam" id="PF00415">
    <property type="entry name" value="RCC1"/>
    <property type="match status" value="2"/>
</dbReference>
<evidence type="ECO:0000313" key="2">
    <source>
        <dbReference type="EMBL" id="KAF9409283.1"/>
    </source>
</evidence>
<organism evidence="2 3">
    <name type="scientific">Spodoptera exigua</name>
    <name type="common">Beet armyworm</name>
    <name type="synonym">Noctua fulgens</name>
    <dbReference type="NCBI Taxonomy" id="7107"/>
    <lineage>
        <taxon>Eukaryota</taxon>
        <taxon>Metazoa</taxon>
        <taxon>Ecdysozoa</taxon>
        <taxon>Arthropoda</taxon>
        <taxon>Hexapoda</taxon>
        <taxon>Insecta</taxon>
        <taxon>Pterygota</taxon>
        <taxon>Neoptera</taxon>
        <taxon>Endopterygota</taxon>
        <taxon>Lepidoptera</taxon>
        <taxon>Glossata</taxon>
        <taxon>Ditrysia</taxon>
        <taxon>Noctuoidea</taxon>
        <taxon>Noctuidae</taxon>
        <taxon>Amphipyrinae</taxon>
        <taxon>Spodoptera</taxon>
    </lineage>
</organism>
<evidence type="ECO:0008006" key="4">
    <source>
        <dbReference type="Google" id="ProtNLM"/>
    </source>
</evidence>
<dbReference type="PRINTS" id="PR00633">
    <property type="entry name" value="RCCNDNSATION"/>
</dbReference>
<feature type="repeat" description="RCC1" evidence="1">
    <location>
        <begin position="195"/>
        <end position="246"/>
    </location>
</feature>
<protein>
    <recommendedName>
        <fullName evidence="4">RCC1 domain-containing protein 1</fullName>
    </recommendedName>
</protein>
<evidence type="ECO:0000313" key="3">
    <source>
        <dbReference type="Proteomes" id="UP000648187"/>
    </source>
</evidence>
<dbReference type="InterPro" id="IPR052830">
    <property type="entry name" value="RCC1_domain-containing"/>
</dbReference>
<dbReference type="Gene3D" id="2.130.10.30">
    <property type="entry name" value="Regulator of chromosome condensation 1/beta-lactamase-inhibitor protein II"/>
    <property type="match status" value="1"/>
</dbReference>
<reference evidence="2" key="1">
    <citation type="submission" date="2020-08" db="EMBL/GenBank/DDBJ databases">
        <title>Spodoptera exigua strain:BAW_Kor-Di-RS1 Genome sequencing and assembly.</title>
        <authorList>
            <person name="Kim J."/>
            <person name="Nam H.Y."/>
            <person name="Kwon M."/>
            <person name="Choi J.H."/>
            <person name="Cho S.R."/>
            <person name="Kim G.-H."/>
        </authorList>
    </citation>
    <scope>NUCLEOTIDE SEQUENCE</scope>
    <source>
        <strain evidence="2">BAW_Kor-Di-RS1</strain>
        <tissue evidence="2">Whole-body</tissue>
    </source>
</reference>
<feature type="repeat" description="RCC1" evidence="1">
    <location>
        <begin position="247"/>
        <end position="309"/>
    </location>
</feature>
<dbReference type="EMBL" id="JACKWZ010000326">
    <property type="protein sequence ID" value="KAF9409283.1"/>
    <property type="molecule type" value="Genomic_DNA"/>
</dbReference>
<dbReference type="Proteomes" id="UP000648187">
    <property type="component" value="Unassembled WGS sequence"/>
</dbReference>
<name>A0A835G796_SPOEX</name>
<evidence type="ECO:0000256" key="1">
    <source>
        <dbReference type="PROSITE-ProRule" id="PRU00235"/>
    </source>
</evidence>
<comment type="caution">
    <text evidence="2">The sequence shown here is derived from an EMBL/GenBank/DDBJ whole genome shotgun (WGS) entry which is preliminary data.</text>
</comment>
<dbReference type="InterPro" id="IPR009091">
    <property type="entry name" value="RCC1/BLIP-II"/>
</dbReference>
<accession>A0A835G796</accession>
<dbReference type="InterPro" id="IPR000408">
    <property type="entry name" value="Reg_chr_condens"/>
</dbReference>
<dbReference type="AlphaFoldDB" id="A0A835G796"/>
<keyword evidence="3" id="KW-1185">Reference proteome</keyword>
<gene>
    <name evidence="2" type="ORF">HW555_011318</name>
</gene>
<dbReference type="PROSITE" id="PS50012">
    <property type="entry name" value="RCC1_3"/>
    <property type="match status" value="2"/>
</dbReference>
<sequence>MELYVTGSNIFRQWHCDDLVINEFRVLSPSKHIVANDRSRTNLLEINWSYNIVQIDDILYISGAWDGKENQFTKVPLPSECVTSKVDLCVTGNDYKIILVDKKMAALWALDLNKNEVKKLNFFIEKAIEDNMKKKKLDDSVTKAVLSSGTCLYLTQRGHVYSGILPSYVDTKHCVGKVIDVQCGHEHFVLLTEEGRVYTWGNGRRLQLGHGDISSLEVPTEVEALAGIKILKISAGGWHNLALSEFGDVYAWGLNDTGQLGIKHLNREHNESFCVPNLVSLFDKQGIEITRNVKDIACGSKHSALILDDNTVWTSGCNKYGQLGLSEQKYPSLNYYKNVFQCDNEDRNCSLICGPWNTVIFCKFEK</sequence>
<dbReference type="SUPFAM" id="SSF50985">
    <property type="entry name" value="RCC1/BLIP-II"/>
    <property type="match status" value="1"/>
</dbReference>
<dbReference type="PANTHER" id="PTHR46849">
    <property type="entry name" value="RCC1 DOMAIN-CONTAINING PROTEIN 1"/>
    <property type="match status" value="1"/>
</dbReference>
<dbReference type="PROSITE" id="PS00626">
    <property type="entry name" value="RCC1_2"/>
    <property type="match status" value="1"/>
</dbReference>
<proteinExistence type="predicted"/>